<evidence type="ECO:0000313" key="2">
    <source>
        <dbReference type="Proteomes" id="UP000011668"/>
    </source>
</evidence>
<sequence>MPCGAPRKPCLMANSTRVRGSIKVIISARVWQHLVRNVSQFGQILNCEVGIIGIMVMN</sequence>
<reference evidence="1 2" key="1">
    <citation type="journal article" date="2013" name="Nat. Commun.">
        <title>The evolution and pathogenic mechanisms of the rice sheath blight pathogen.</title>
        <authorList>
            <person name="Zheng A."/>
            <person name="Lin R."/>
            <person name="Xu L."/>
            <person name="Qin P."/>
            <person name="Tang C."/>
            <person name="Ai P."/>
            <person name="Zhang D."/>
            <person name="Liu Y."/>
            <person name="Sun Z."/>
            <person name="Feng H."/>
            <person name="Wang Y."/>
            <person name="Chen Y."/>
            <person name="Liang X."/>
            <person name="Fu R."/>
            <person name="Li Q."/>
            <person name="Zhang J."/>
            <person name="Yu X."/>
            <person name="Xie Z."/>
            <person name="Ding L."/>
            <person name="Guan P."/>
            <person name="Tang J."/>
            <person name="Liang Y."/>
            <person name="Wang S."/>
            <person name="Deng Q."/>
            <person name="Li S."/>
            <person name="Zhu J."/>
            <person name="Wang L."/>
            <person name="Liu H."/>
            <person name="Li P."/>
        </authorList>
    </citation>
    <scope>NUCLEOTIDE SEQUENCE [LARGE SCALE GENOMIC DNA]</scope>
    <source>
        <strain evidence="2">AG-1 IA</strain>
    </source>
</reference>
<protein>
    <submittedName>
        <fullName evidence="1">Uncharacterized protein</fullName>
    </submittedName>
</protein>
<gene>
    <name evidence="1" type="ORF">AG1IA_01853</name>
</gene>
<accession>L8X4S6</accession>
<keyword evidence="2" id="KW-1185">Reference proteome</keyword>
<organism evidence="1 2">
    <name type="scientific">Thanatephorus cucumeris (strain AG1-IA)</name>
    <name type="common">Rice sheath blight fungus</name>
    <name type="synonym">Rhizoctonia solani</name>
    <dbReference type="NCBI Taxonomy" id="983506"/>
    <lineage>
        <taxon>Eukaryota</taxon>
        <taxon>Fungi</taxon>
        <taxon>Dikarya</taxon>
        <taxon>Basidiomycota</taxon>
        <taxon>Agaricomycotina</taxon>
        <taxon>Agaricomycetes</taxon>
        <taxon>Cantharellales</taxon>
        <taxon>Ceratobasidiaceae</taxon>
        <taxon>Rhizoctonia</taxon>
        <taxon>Rhizoctonia solani AG-1</taxon>
    </lineage>
</organism>
<dbReference type="Proteomes" id="UP000011668">
    <property type="component" value="Unassembled WGS sequence"/>
</dbReference>
<proteinExistence type="predicted"/>
<comment type="caution">
    <text evidence="1">The sequence shown here is derived from an EMBL/GenBank/DDBJ whole genome shotgun (WGS) entry which is preliminary data.</text>
</comment>
<evidence type="ECO:0000313" key="1">
    <source>
        <dbReference type="EMBL" id="ELU44117.1"/>
    </source>
</evidence>
<name>L8X4S6_THACA</name>
<dbReference type="EMBL" id="AFRT01000408">
    <property type="protein sequence ID" value="ELU44117.1"/>
    <property type="molecule type" value="Genomic_DNA"/>
</dbReference>
<dbReference type="HOGENOM" id="CLU_2980698_0_0_1"/>
<dbReference type="AlphaFoldDB" id="L8X4S6"/>